<dbReference type="Gene3D" id="1.10.10.200">
    <property type="match status" value="1"/>
</dbReference>
<dbReference type="InterPro" id="IPR017856">
    <property type="entry name" value="Integrase-like_N"/>
</dbReference>
<evidence type="ECO:0008006" key="8">
    <source>
        <dbReference type="Google" id="ProtNLM"/>
    </source>
</evidence>
<evidence type="ECO:0000256" key="2">
    <source>
        <dbReference type="ARBA" id="ARBA00023015"/>
    </source>
</evidence>
<keyword evidence="2" id="KW-0805">Transcription regulation</keyword>
<evidence type="ECO:0000313" key="7">
    <source>
        <dbReference type="Proteomes" id="UP000179448"/>
    </source>
</evidence>
<protein>
    <recommendedName>
        <fullName evidence="8">Transcriptional regulator</fullName>
    </recommendedName>
</protein>
<dbReference type="STRING" id="1801766.A2997_02385"/>
<comment type="similarity">
    <text evidence="1">Belongs to the TACO1 family.</text>
</comment>
<dbReference type="PANTHER" id="PTHR12532:SF0">
    <property type="entry name" value="TRANSLATIONAL ACTIVATOR OF CYTOCHROME C OXIDASE 1"/>
    <property type="match status" value="1"/>
</dbReference>
<sequence length="177" mass="19560">MSGHNKWSKIKHKKAATDAQKSREFAKVVRMIQIEAKKCGGNESAPGLRTAIEKARSINMPKDNIDRAIKKASEFNADLKLQLYEGYGPGGVGILISVLSDNTNRTSQEIRHTFSRFGYALGGQGSVAWNFTKDDATGDWVPNTFMDISDTDLESLSTLVEALEENDDVQDIYTNAE</sequence>
<dbReference type="PANTHER" id="PTHR12532">
    <property type="entry name" value="TRANSLATIONAL ACTIVATOR OF CYTOCHROME C OXIDASE 1"/>
    <property type="match status" value="1"/>
</dbReference>
<evidence type="ECO:0000256" key="3">
    <source>
        <dbReference type="ARBA" id="ARBA00023163"/>
    </source>
</evidence>
<evidence type="ECO:0000259" key="4">
    <source>
        <dbReference type="Pfam" id="PF01709"/>
    </source>
</evidence>
<dbReference type="InterPro" id="IPR002876">
    <property type="entry name" value="Transcrip_reg_TACO1-like"/>
</dbReference>
<dbReference type="InterPro" id="IPR029072">
    <property type="entry name" value="YebC-like"/>
</dbReference>
<feature type="domain" description="TACO1/YebC-like second and third" evidence="4">
    <location>
        <begin position="137"/>
        <end position="176"/>
    </location>
</feature>
<name>A0A1F6WP37_9BACT</name>
<evidence type="ECO:0000313" key="6">
    <source>
        <dbReference type="EMBL" id="OGI83659.1"/>
    </source>
</evidence>
<keyword evidence="3" id="KW-0804">Transcription</keyword>
<feature type="domain" description="TACO1/YebC-like N-terminal" evidence="5">
    <location>
        <begin position="5"/>
        <end position="73"/>
    </location>
</feature>
<dbReference type="EMBL" id="MFUQ01000014">
    <property type="protein sequence ID" value="OGI83659.1"/>
    <property type="molecule type" value="Genomic_DNA"/>
</dbReference>
<dbReference type="InterPro" id="IPR026564">
    <property type="entry name" value="Transcrip_reg_TACO1-like_dom3"/>
</dbReference>
<feature type="domain" description="TACO1/YebC-like second and third" evidence="4">
    <location>
        <begin position="83"/>
        <end position="133"/>
    </location>
</feature>
<dbReference type="SUPFAM" id="SSF75625">
    <property type="entry name" value="YebC-like"/>
    <property type="match status" value="1"/>
</dbReference>
<comment type="caution">
    <text evidence="6">The sequence shown here is derived from an EMBL/GenBank/DDBJ whole genome shotgun (WGS) entry which is preliminary data.</text>
</comment>
<dbReference type="Pfam" id="PF20772">
    <property type="entry name" value="TACO1_YebC_N"/>
    <property type="match status" value="1"/>
</dbReference>
<dbReference type="Pfam" id="PF01709">
    <property type="entry name" value="Transcrip_reg"/>
    <property type="match status" value="2"/>
</dbReference>
<dbReference type="GO" id="GO:0005737">
    <property type="term" value="C:cytoplasm"/>
    <property type="evidence" value="ECO:0007669"/>
    <property type="project" value="UniProtKB-ARBA"/>
</dbReference>
<dbReference type="InterPro" id="IPR049083">
    <property type="entry name" value="TACO1_YebC_N"/>
</dbReference>
<evidence type="ECO:0000256" key="1">
    <source>
        <dbReference type="ARBA" id="ARBA00008724"/>
    </source>
</evidence>
<gene>
    <name evidence="6" type="ORF">A2997_02385</name>
</gene>
<evidence type="ECO:0000259" key="5">
    <source>
        <dbReference type="Pfam" id="PF20772"/>
    </source>
</evidence>
<reference evidence="6 7" key="1">
    <citation type="journal article" date="2016" name="Nat. Commun.">
        <title>Thousands of microbial genomes shed light on interconnected biogeochemical processes in an aquifer system.</title>
        <authorList>
            <person name="Anantharaman K."/>
            <person name="Brown C.T."/>
            <person name="Hug L.A."/>
            <person name="Sharon I."/>
            <person name="Castelle C.J."/>
            <person name="Probst A.J."/>
            <person name="Thomas B.C."/>
            <person name="Singh A."/>
            <person name="Wilkins M.J."/>
            <person name="Karaoz U."/>
            <person name="Brodie E.L."/>
            <person name="Williams K.H."/>
            <person name="Hubbard S.S."/>
            <person name="Banfield J.F."/>
        </authorList>
    </citation>
    <scope>NUCLEOTIDE SEQUENCE [LARGE SCALE GENOMIC DNA]</scope>
</reference>
<dbReference type="Proteomes" id="UP000179448">
    <property type="component" value="Unassembled WGS sequence"/>
</dbReference>
<organism evidence="6 7">
    <name type="scientific">Candidatus Nomurabacteria bacterium RIFCSPLOWO2_01_FULL_36_10b</name>
    <dbReference type="NCBI Taxonomy" id="1801766"/>
    <lineage>
        <taxon>Bacteria</taxon>
        <taxon>Candidatus Nomuraibacteriota</taxon>
    </lineage>
</organism>
<accession>A0A1F6WP37</accession>
<dbReference type="FunFam" id="1.10.10.200:FF:000002">
    <property type="entry name" value="Probable transcriptional regulatory protein CLM62_37755"/>
    <property type="match status" value="1"/>
</dbReference>
<dbReference type="InterPro" id="IPR048300">
    <property type="entry name" value="TACO1_YebC-like_2nd/3rd_dom"/>
</dbReference>
<dbReference type="Gene3D" id="3.30.70.980">
    <property type="match status" value="2"/>
</dbReference>
<proteinExistence type="inferred from homology"/>
<dbReference type="AlphaFoldDB" id="A0A1F6WP37"/>